<dbReference type="AlphaFoldDB" id="A0A845HLC1"/>
<dbReference type="RefSeq" id="WP_161091966.1">
    <property type="nucleotide sequence ID" value="NZ_WWCV01000048.1"/>
</dbReference>
<comment type="caution">
    <text evidence="3">The sequence shown here is derived from an EMBL/GenBank/DDBJ whole genome shotgun (WGS) entry which is preliminary data.</text>
</comment>
<feature type="region of interest" description="Disordered" evidence="1">
    <location>
        <begin position="31"/>
        <end position="54"/>
    </location>
</feature>
<dbReference type="EMBL" id="WWCV01000048">
    <property type="protein sequence ID" value="MYN19540.1"/>
    <property type="molecule type" value="Genomic_DNA"/>
</dbReference>
<evidence type="ECO:0000313" key="4">
    <source>
        <dbReference type="Proteomes" id="UP000484875"/>
    </source>
</evidence>
<evidence type="ECO:0000313" key="3">
    <source>
        <dbReference type="EMBL" id="MYN19540.1"/>
    </source>
</evidence>
<reference evidence="3 4" key="1">
    <citation type="submission" date="2019-12" db="EMBL/GenBank/DDBJ databases">
        <title>Novel species isolated from a subtropical stream in China.</title>
        <authorList>
            <person name="Lu H."/>
        </authorList>
    </citation>
    <scope>NUCLEOTIDE SEQUENCE [LARGE SCALE GENOMIC DNA]</scope>
    <source>
        <strain evidence="3 4">FT107W</strain>
    </source>
</reference>
<evidence type="ECO:0008006" key="5">
    <source>
        <dbReference type="Google" id="ProtNLM"/>
    </source>
</evidence>
<evidence type="ECO:0000256" key="1">
    <source>
        <dbReference type="SAM" id="MobiDB-lite"/>
    </source>
</evidence>
<evidence type="ECO:0000256" key="2">
    <source>
        <dbReference type="SAM" id="SignalP"/>
    </source>
</evidence>
<feature type="signal peptide" evidence="2">
    <location>
        <begin position="1"/>
        <end position="23"/>
    </location>
</feature>
<dbReference type="PROSITE" id="PS51257">
    <property type="entry name" value="PROKAR_LIPOPROTEIN"/>
    <property type="match status" value="1"/>
</dbReference>
<keyword evidence="4" id="KW-1185">Reference proteome</keyword>
<feature type="chain" id="PRO_5032410161" description="Lipoprotein" evidence="2">
    <location>
        <begin position="24"/>
        <end position="79"/>
    </location>
</feature>
<dbReference type="Proteomes" id="UP000484875">
    <property type="component" value="Unassembled WGS sequence"/>
</dbReference>
<keyword evidence="2" id="KW-0732">Signal</keyword>
<proteinExistence type="predicted"/>
<organism evidence="3 4">
    <name type="scientific">Duganella vulcania</name>
    <dbReference type="NCBI Taxonomy" id="2692166"/>
    <lineage>
        <taxon>Bacteria</taxon>
        <taxon>Pseudomonadati</taxon>
        <taxon>Pseudomonadota</taxon>
        <taxon>Betaproteobacteria</taxon>
        <taxon>Burkholderiales</taxon>
        <taxon>Oxalobacteraceae</taxon>
        <taxon>Telluria group</taxon>
        <taxon>Duganella</taxon>
    </lineage>
</organism>
<name>A0A845HLC1_9BURK</name>
<sequence>MNSKQFWVLGSLCAGLLAGCASTTDTSATEPAQAAAATPCRGSEPTTGTSIRRRDCASEVKIVNAEDVKAMQRNSAGTK</sequence>
<gene>
    <name evidence="3" type="ORF">GTP81_22615</name>
</gene>
<accession>A0A845HLC1</accession>
<protein>
    <recommendedName>
        <fullName evidence="5">Lipoprotein</fullName>
    </recommendedName>
</protein>